<organism evidence="1 2">
    <name type="scientific">Solimicrobium silvestre</name>
    <dbReference type="NCBI Taxonomy" id="2099400"/>
    <lineage>
        <taxon>Bacteria</taxon>
        <taxon>Pseudomonadati</taxon>
        <taxon>Pseudomonadota</taxon>
        <taxon>Betaproteobacteria</taxon>
        <taxon>Burkholderiales</taxon>
        <taxon>Oxalobacteraceae</taxon>
        <taxon>Solimicrobium</taxon>
    </lineage>
</organism>
<protein>
    <submittedName>
        <fullName evidence="1">Fructose-26-bisphosphatase</fullName>
    </submittedName>
</protein>
<dbReference type="SUPFAM" id="SSF53254">
    <property type="entry name" value="Phosphoglycerate mutase-like"/>
    <property type="match status" value="1"/>
</dbReference>
<dbReference type="InterPro" id="IPR013078">
    <property type="entry name" value="His_Pase_superF_clade-1"/>
</dbReference>
<comment type="caution">
    <text evidence="1">The sequence shown here is derived from an EMBL/GenBank/DDBJ whole genome shotgun (WGS) entry which is preliminary data.</text>
</comment>
<dbReference type="Pfam" id="PF00300">
    <property type="entry name" value="His_Phos_1"/>
    <property type="match status" value="1"/>
</dbReference>
<dbReference type="Proteomes" id="UP000237839">
    <property type="component" value="Unassembled WGS sequence"/>
</dbReference>
<dbReference type="OrthoDB" id="5296884at2"/>
<evidence type="ECO:0000313" key="2">
    <source>
        <dbReference type="Proteomes" id="UP000237839"/>
    </source>
</evidence>
<evidence type="ECO:0000313" key="1">
    <source>
        <dbReference type="EMBL" id="PRC91526.1"/>
    </source>
</evidence>
<dbReference type="Gene3D" id="3.40.50.1240">
    <property type="entry name" value="Phosphoglycerate mutase-like"/>
    <property type="match status" value="1"/>
</dbReference>
<dbReference type="AlphaFoldDB" id="A0A2S9GV42"/>
<accession>A0A2S9GV42</accession>
<sequence length="189" mass="21190">MRIYLVRHPQPEIGKEFCYGSTDLVVDPHELEKVLASLMVHLPKDALLFSSPLQRCAGLAQALAEHMTTLIKFDARLVEMNFGTWELRAWNDIPRAEIDAWAEDVVNYQPGGGECVLQMAQRVASFYQELCLHQQDSIVICHAGTIRLLLACHRGLTPLQMADFAANNSHQIGYGEIVTLACTVKPVRF</sequence>
<dbReference type="EMBL" id="PUGF01000022">
    <property type="protein sequence ID" value="PRC91526.1"/>
    <property type="molecule type" value="Genomic_DNA"/>
</dbReference>
<gene>
    <name evidence="1" type="ORF">S2091_3804</name>
</gene>
<name>A0A2S9GV42_9BURK</name>
<keyword evidence="2" id="KW-1185">Reference proteome</keyword>
<dbReference type="SMART" id="SM00855">
    <property type="entry name" value="PGAM"/>
    <property type="match status" value="1"/>
</dbReference>
<dbReference type="RefSeq" id="WP_105533548.1">
    <property type="nucleotide sequence ID" value="NZ_PUGF01000022.1"/>
</dbReference>
<dbReference type="InterPro" id="IPR029033">
    <property type="entry name" value="His_PPase_superfam"/>
</dbReference>
<proteinExistence type="predicted"/>
<reference evidence="1 2" key="1">
    <citation type="submission" date="2018-02" db="EMBL/GenBank/DDBJ databases">
        <title>Solimicrobium silvestre gen. nov., sp. nov., isolated from alpine forest soil.</title>
        <authorList>
            <person name="Margesin R."/>
            <person name="Albuquerque L."/>
            <person name="Zhang D.-C."/>
            <person name="Froufe H.J.C."/>
            <person name="Severino R."/>
            <person name="Roxo I."/>
            <person name="Egas C."/>
            <person name="Da Costa M.S."/>
        </authorList>
    </citation>
    <scope>NUCLEOTIDE SEQUENCE [LARGE SCALE GENOMIC DNA]</scope>
    <source>
        <strain evidence="1 2">S20-91</strain>
    </source>
</reference>
<dbReference type="CDD" id="cd07067">
    <property type="entry name" value="HP_PGM_like"/>
    <property type="match status" value="1"/>
</dbReference>